<evidence type="ECO:0000313" key="2">
    <source>
        <dbReference type="EMBL" id="CAB4303712.1"/>
    </source>
</evidence>
<keyword evidence="1" id="KW-0812">Transmembrane</keyword>
<dbReference type="EMBL" id="CAEKKB010000003">
    <property type="protein sequence ID" value="CAB4303712.1"/>
    <property type="molecule type" value="Genomic_DNA"/>
</dbReference>
<keyword evidence="1" id="KW-1133">Transmembrane helix</keyword>
<dbReference type="Proteomes" id="UP000507245">
    <property type="component" value="Unassembled WGS sequence"/>
</dbReference>
<reference evidence="3" key="1">
    <citation type="journal article" date="2020" name="Genome Biol.">
        <title>Gamete binning: chromosome-level and haplotype-resolved genome assembly enabled by high-throughput single-cell sequencing of gamete genomes.</title>
        <authorList>
            <person name="Campoy J.A."/>
            <person name="Sun H."/>
            <person name="Goel M."/>
            <person name="Jiao W.-B."/>
            <person name="Folz-Donahue K."/>
            <person name="Wang N."/>
            <person name="Rubio M."/>
            <person name="Liu C."/>
            <person name="Kukat C."/>
            <person name="Ruiz D."/>
            <person name="Huettel B."/>
            <person name="Schneeberger K."/>
        </authorList>
    </citation>
    <scope>NUCLEOTIDE SEQUENCE [LARGE SCALE GENOMIC DNA]</scope>
    <source>
        <strain evidence="3">cv. Rojo Pasion</strain>
    </source>
</reference>
<sequence length="51" mass="5764">MIVRRTLRPPYGGIGMHPMLGLNDGLFVVMTMSTRIIGMRWWSTGMGLKVK</sequence>
<keyword evidence="1" id="KW-0472">Membrane</keyword>
<accession>A0A6J5WVJ8</accession>
<proteinExistence type="predicted"/>
<feature type="transmembrane region" description="Helical" evidence="1">
    <location>
        <begin position="21"/>
        <end position="42"/>
    </location>
</feature>
<gene>
    <name evidence="2" type="ORF">ORAREDHAP_LOCUS20204</name>
</gene>
<protein>
    <submittedName>
        <fullName evidence="2">Uncharacterized protein</fullName>
    </submittedName>
</protein>
<evidence type="ECO:0000256" key="1">
    <source>
        <dbReference type="SAM" id="Phobius"/>
    </source>
</evidence>
<name>A0A6J5WVJ8_PRUAR</name>
<evidence type="ECO:0000313" key="3">
    <source>
        <dbReference type="Proteomes" id="UP000507245"/>
    </source>
</evidence>
<organism evidence="2 3">
    <name type="scientific">Prunus armeniaca</name>
    <name type="common">Apricot</name>
    <name type="synonym">Armeniaca vulgaris</name>
    <dbReference type="NCBI Taxonomy" id="36596"/>
    <lineage>
        <taxon>Eukaryota</taxon>
        <taxon>Viridiplantae</taxon>
        <taxon>Streptophyta</taxon>
        <taxon>Embryophyta</taxon>
        <taxon>Tracheophyta</taxon>
        <taxon>Spermatophyta</taxon>
        <taxon>Magnoliopsida</taxon>
        <taxon>eudicotyledons</taxon>
        <taxon>Gunneridae</taxon>
        <taxon>Pentapetalae</taxon>
        <taxon>rosids</taxon>
        <taxon>fabids</taxon>
        <taxon>Rosales</taxon>
        <taxon>Rosaceae</taxon>
        <taxon>Amygdaloideae</taxon>
        <taxon>Amygdaleae</taxon>
        <taxon>Prunus</taxon>
    </lineage>
</organism>
<dbReference type="AlphaFoldDB" id="A0A6J5WVJ8"/>
<keyword evidence="3" id="KW-1185">Reference proteome</keyword>